<comment type="caution">
    <text evidence="2">The sequence shown here is derived from an EMBL/GenBank/DDBJ whole genome shotgun (WGS) entry which is preliminary data.</text>
</comment>
<sequence length="70" mass="7856">MKEGPHLVASAAFPVMLPTNDGYITCVEILCSLAIWFLRDGFRVQRHSPSLNDERVKTLPDVLKAETYPP</sequence>
<protein>
    <submittedName>
        <fullName evidence="2">Uncharacterized protein</fullName>
    </submittedName>
</protein>
<dbReference type="AlphaFoldDB" id="A0A428NCW7"/>
<evidence type="ECO:0000313" key="3">
    <source>
        <dbReference type="Proteomes" id="UP000287972"/>
    </source>
</evidence>
<feature type="transmembrane region" description="Helical" evidence="1">
    <location>
        <begin position="22"/>
        <end position="38"/>
    </location>
</feature>
<reference evidence="2 3" key="1">
    <citation type="submission" date="2017-06" db="EMBL/GenBank/DDBJ databases">
        <title>Comparative genomic analysis of Ambrosia Fusariam Clade fungi.</title>
        <authorList>
            <person name="Stajich J.E."/>
            <person name="Carrillo J."/>
            <person name="Kijimoto T."/>
            <person name="Eskalen A."/>
            <person name="O'Donnell K."/>
            <person name="Kasson M."/>
        </authorList>
    </citation>
    <scope>NUCLEOTIDE SEQUENCE [LARGE SCALE GENOMIC DNA]</scope>
    <source>
        <strain evidence="2 3">NRRL62606</strain>
    </source>
</reference>
<organism evidence="2 3">
    <name type="scientific">Fusarium floridanum</name>
    <dbReference type="NCBI Taxonomy" id="1325733"/>
    <lineage>
        <taxon>Eukaryota</taxon>
        <taxon>Fungi</taxon>
        <taxon>Dikarya</taxon>
        <taxon>Ascomycota</taxon>
        <taxon>Pezizomycotina</taxon>
        <taxon>Sordariomycetes</taxon>
        <taxon>Hypocreomycetidae</taxon>
        <taxon>Hypocreales</taxon>
        <taxon>Nectriaceae</taxon>
        <taxon>Fusarium</taxon>
        <taxon>Fusarium solani species complex</taxon>
    </lineage>
</organism>
<accession>A0A428NCW7</accession>
<keyword evidence="1" id="KW-0812">Transmembrane</keyword>
<gene>
    <name evidence="2" type="ORF">CEP51_016896</name>
</gene>
<dbReference type="EMBL" id="NKCL01001623">
    <property type="protein sequence ID" value="RSL38641.1"/>
    <property type="molecule type" value="Genomic_DNA"/>
</dbReference>
<name>A0A428NCW7_9HYPO</name>
<proteinExistence type="predicted"/>
<keyword evidence="1" id="KW-0472">Membrane</keyword>
<keyword evidence="1" id="KW-1133">Transmembrane helix</keyword>
<keyword evidence="3" id="KW-1185">Reference proteome</keyword>
<evidence type="ECO:0000313" key="2">
    <source>
        <dbReference type="EMBL" id="RSL38641.1"/>
    </source>
</evidence>
<evidence type="ECO:0000256" key="1">
    <source>
        <dbReference type="SAM" id="Phobius"/>
    </source>
</evidence>
<dbReference type="Proteomes" id="UP000287972">
    <property type="component" value="Unassembled WGS sequence"/>
</dbReference>